<dbReference type="SUPFAM" id="SSF56176">
    <property type="entry name" value="FAD-binding/transporter-associated domain-like"/>
    <property type="match status" value="1"/>
</dbReference>
<reference evidence="8" key="1">
    <citation type="journal article" date="2005" name="Nature">
        <title>Sequencing of Aspergillus nidulans and comparative analysis with A. fumigatus and A. oryzae.</title>
        <authorList>
            <person name="Galagan J.E."/>
            <person name="Calvo S.E."/>
            <person name="Cuomo C."/>
            <person name="Ma L.J."/>
            <person name="Wortman J.R."/>
            <person name="Batzoglou S."/>
            <person name="Lee S.I."/>
            <person name="Basturkmen M."/>
            <person name="Spevak C.C."/>
            <person name="Clutterbuck J."/>
            <person name="Kapitonov V."/>
            <person name="Jurka J."/>
            <person name="Scazzocchio C."/>
            <person name="Farman M."/>
            <person name="Butler J."/>
            <person name="Purcell S."/>
            <person name="Harris S."/>
            <person name="Braus G.H."/>
            <person name="Draht O."/>
            <person name="Busch S."/>
            <person name="D'Enfert C."/>
            <person name="Bouchier C."/>
            <person name="Goldman G.H."/>
            <person name="Bell-Pedersen D."/>
            <person name="Griffiths-Jones S."/>
            <person name="Doonan J.H."/>
            <person name="Yu J."/>
            <person name="Vienken K."/>
            <person name="Pain A."/>
            <person name="Freitag M."/>
            <person name="Selker E.U."/>
            <person name="Archer D.B."/>
            <person name="Penalva M.A."/>
            <person name="Oakley B.R."/>
            <person name="Momany M."/>
            <person name="Tanaka T."/>
            <person name="Kumagai T."/>
            <person name="Asai K."/>
            <person name="Machida M."/>
            <person name="Nierman W.C."/>
            <person name="Denning D.W."/>
            <person name="Caddick M."/>
            <person name="Hynes M."/>
            <person name="Paoletti M."/>
            <person name="Fischer R."/>
            <person name="Miller B."/>
            <person name="Dyer P."/>
            <person name="Sachs M.S."/>
            <person name="Osmani S.A."/>
            <person name="Birren B.W."/>
        </authorList>
    </citation>
    <scope>NUCLEOTIDE SEQUENCE [LARGE SCALE GENOMIC DNA]</scope>
    <source>
        <strain evidence="8">FGSC A4 / ATCC 38163 / CBS 112.46 / NRRL 194 / M139</strain>
    </source>
</reference>
<dbReference type="OMA" id="CILQPRT"/>
<dbReference type="AlphaFoldDB" id="Q5BA56"/>
<evidence type="ECO:0000256" key="4">
    <source>
        <dbReference type="ARBA" id="ARBA00023002"/>
    </source>
</evidence>
<sequence>MRLTPAAAAASLLSLSAPELTVATAAESYSADQCCAALFSSSIGDKVVFPGNAAYRDSVTSYWAVNVQLEPTCIVQPQSADDVSVAVQTLAGAGGNSRCKFAVRSGGHMTWAGSNNIETGVTIDLSLMNSTIYDKEAKVATILPGSRWEAVYKTLEEYNVVVPGGRTGPVGVGGFLLGGGNSFHAARVGLACDNVINYEVVLASGRIVNANNNTNVELFKALKGGSNNFGIVTKYELKAIDNAHLWGGINVFDNSTTNQQIDALVKFIDNIENDPYASWIGLWQYNSTTRKTLISSPWDYTKPVAHPAAFDDFSKIPRISSSNRFATLYNLTSELQQAAGYRWTHPANGNSDIFLTSTYLNSAAVLHKTIEILNKKIEAAVPVAQGKDWSIMVIIQPWPKIYWQRNQNNGVGNVLGLDRFDENMLQVLYDYSWDNAADDELFQRLCREAMAELDEYAKSIGKYNEYIYLNYADVSQNPLRGYGDENVEFIRQVAERYDPDGVFQSQVPGGFKVSEA</sequence>
<protein>
    <recommendedName>
        <fullName evidence="6">FAD-binding PCMH-type domain-containing protein</fullName>
    </recommendedName>
</protein>
<name>Q5BA56_EMENI</name>
<dbReference type="InterPro" id="IPR050416">
    <property type="entry name" value="FAD-linked_Oxidoreductase"/>
</dbReference>
<evidence type="ECO:0000259" key="6">
    <source>
        <dbReference type="PROSITE" id="PS51387"/>
    </source>
</evidence>
<organism evidence="7 8">
    <name type="scientific">Emericella nidulans (strain FGSC A4 / ATCC 38163 / CBS 112.46 / NRRL 194 / M139)</name>
    <name type="common">Aspergillus nidulans</name>
    <dbReference type="NCBI Taxonomy" id="227321"/>
    <lineage>
        <taxon>Eukaryota</taxon>
        <taxon>Fungi</taxon>
        <taxon>Dikarya</taxon>
        <taxon>Ascomycota</taxon>
        <taxon>Pezizomycotina</taxon>
        <taxon>Eurotiomycetes</taxon>
        <taxon>Eurotiomycetidae</taxon>
        <taxon>Eurotiales</taxon>
        <taxon>Aspergillaceae</taxon>
        <taxon>Aspergillus</taxon>
        <taxon>Aspergillus subgen. Nidulantes</taxon>
    </lineage>
</organism>
<dbReference type="GO" id="GO:0071949">
    <property type="term" value="F:FAD binding"/>
    <property type="evidence" value="ECO:0007669"/>
    <property type="project" value="InterPro"/>
</dbReference>
<reference evidence="8" key="2">
    <citation type="journal article" date="2009" name="Fungal Genet. Biol.">
        <title>The 2008 update of the Aspergillus nidulans genome annotation: a community effort.</title>
        <authorList>
            <person name="Wortman J.R."/>
            <person name="Gilsenan J.M."/>
            <person name="Joardar V."/>
            <person name="Deegan J."/>
            <person name="Clutterbuck J."/>
            <person name="Andersen M.R."/>
            <person name="Archer D."/>
            <person name="Bencina M."/>
            <person name="Braus G."/>
            <person name="Coutinho P."/>
            <person name="von Dohren H."/>
            <person name="Doonan J."/>
            <person name="Driessen A.J."/>
            <person name="Durek P."/>
            <person name="Espeso E."/>
            <person name="Fekete E."/>
            <person name="Flipphi M."/>
            <person name="Estrada C.G."/>
            <person name="Geysens S."/>
            <person name="Goldman G."/>
            <person name="de Groot P.W."/>
            <person name="Hansen K."/>
            <person name="Harris S.D."/>
            <person name="Heinekamp T."/>
            <person name="Helmstaedt K."/>
            <person name="Henrissat B."/>
            <person name="Hofmann G."/>
            <person name="Homan T."/>
            <person name="Horio T."/>
            <person name="Horiuchi H."/>
            <person name="James S."/>
            <person name="Jones M."/>
            <person name="Karaffa L."/>
            <person name="Karanyi Z."/>
            <person name="Kato M."/>
            <person name="Keller N."/>
            <person name="Kelly D.E."/>
            <person name="Kiel J.A."/>
            <person name="Kim J.M."/>
            <person name="van der Klei I.J."/>
            <person name="Klis F.M."/>
            <person name="Kovalchuk A."/>
            <person name="Krasevec N."/>
            <person name="Kubicek C.P."/>
            <person name="Liu B."/>
            <person name="Maccabe A."/>
            <person name="Meyer V."/>
            <person name="Mirabito P."/>
            <person name="Miskei M."/>
            <person name="Mos M."/>
            <person name="Mullins J."/>
            <person name="Nelson D.R."/>
            <person name="Nielsen J."/>
            <person name="Oakley B.R."/>
            <person name="Osmani S.A."/>
            <person name="Pakula T."/>
            <person name="Paszewski A."/>
            <person name="Paulsen I."/>
            <person name="Pilsyk S."/>
            <person name="Pocsi I."/>
            <person name="Punt P.J."/>
            <person name="Ram A.F."/>
            <person name="Ren Q."/>
            <person name="Robellet X."/>
            <person name="Robson G."/>
            <person name="Seiboth B."/>
            <person name="van Solingen P."/>
            <person name="Specht T."/>
            <person name="Sun J."/>
            <person name="Taheri-Talesh N."/>
            <person name="Takeshita N."/>
            <person name="Ussery D."/>
            <person name="vanKuyk P.A."/>
            <person name="Visser H."/>
            <person name="van de Vondervoort P.J."/>
            <person name="de Vries R.P."/>
            <person name="Walton J."/>
            <person name="Xiang X."/>
            <person name="Xiong Y."/>
            <person name="Zeng A.P."/>
            <person name="Brandt B.W."/>
            <person name="Cornell M.J."/>
            <person name="van den Hondel C.A."/>
            <person name="Visser J."/>
            <person name="Oliver S.G."/>
            <person name="Turner G."/>
        </authorList>
    </citation>
    <scope>GENOME REANNOTATION</scope>
    <source>
        <strain evidence="8">FGSC A4 / ATCC 38163 / CBS 112.46 / NRRL 194 / M139</strain>
    </source>
</reference>
<keyword evidence="2" id="KW-0285">Flavoprotein</keyword>
<evidence type="ECO:0000256" key="1">
    <source>
        <dbReference type="ARBA" id="ARBA00005466"/>
    </source>
</evidence>
<dbReference type="GO" id="GO:0016491">
    <property type="term" value="F:oxidoreductase activity"/>
    <property type="evidence" value="ECO:0007669"/>
    <property type="project" value="UniProtKB-KW"/>
</dbReference>
<dbReference type="InterPro" id="IPR006094">
    <property type="entry name" value="Oxid_FAD_bind_N"/>
</dbReference>
<keyword evidence="5" id="KW-0732">Signal</keyword>
<accession>C8VPW2</accession>
<comment type="similarity">
    <text evidence="1">Belongs to the oxygen-dependent FAD-linked oxidoreductase family.</text>
</comment>
<dbReference type="PANTHER" id="PTHR42973">
    <property type="entry name" value="BINDING OXIDOREDUCTASE, PUTATIVE (AFU_ORTHOLOGUE AFUA_1G17690)-RELATED"/>
    <property type="match status" value="1"/>
</dbReference>
<evidence type="ECO:0000256" key="5">
    <source>
        <dbReference type="SAM" id="SignalP"/>
    </source>
</evidence>
<dbReference type="KEGG" id="ani:ANIA_02574"/>
<dbReference type="Proteomes" id="UP000000560">
    <property type="component" value="Chromosome VII"/>
</dbReference>
<dbReference type="GeneID" id="2875177"/>
<evidence type="ECO:0000313" key="7">
    <source>
        <dbReference type="EMBL" id="CBF87127.1"/>
    </source>
</evidence>
<dbReference type="PANTHER" id="PTHR42973:SF53">
    <property type="entry name" value="FAD-BINDING PCMH-TYPE DOMAIN-CONTAINING PROTEIN-RELATED"/>
    <property type="match status" value="1"/>
</dbReference>
<proteinExistence type="inferred from homology"/>
<keyword evidence="3" id="KW-0274">FAD</keyword>
<keyword evidence="8" id="KW-1185">Reference proteome</keyword>
<feature type="chain" id="PRO_5030175790" description="FAD-binding PCMH-type domain-containing protein" evidence="5">
    <location>
        <begin position="26"/>
        <end position="516"/>
    </location>
</feature>
<gene>
    <name evidence="7" type="ORF">ANIA_02574</name>
</gene>
<evidence type="ECO:0000313" key="8">
    <source>
        <dbReference type="Proteomes" id="UP000000560"/>
    </source>
</evidence>
<dbReference type="EMBL" id="BN001307">
    <property type="protein sequence ID" value="CBF87127.1"/>
    <property type="molecule type" value="Genomic_DNA"/>
</dbReference>
<evidence type="ECO:0000256" key="2">
    <source>
        <dbReference type="ARBA" id="ARBA00022630"/>
    </source>
</evidence>
<accession>Q5BA56</accession>
<evidence type="ECO:0000256" key="3">
    <source>
        <dbReference type="ARBA" id="ARBA00022827"/>
    </source>
</evidence>
<dbReference type="RefSeq" id="XP_660178.1">
    <property type="nucleotide sequence ID" value="XM_655086.1"/>
</dbReference>
<dbReference type="PROSITE" id="PS51387">
    <property type="entry name" value="FAD_PCMH"/>
    <property type="match status" value="1"/>
</dbReference>
<keyword evidence="4" id="KW-0560">Oxidoreductase</keyword>
<dbReference type="Gene3D" id="3.30.465.10">
    <property type="match status" value="1"/>
</dbReference>
<feature type="domain" description="FAD-binding PCMH-type" evidence="6">
    <location>
        <begin position="67"/>
        <end position="242"/>
    </location>
</feature>
<dbReference type="eggNOG" id="KOG1231">
    <property type="taxonomic scope" value="Eukaryota"/>
</dbReference>
<dbReference type="InterPro" id="IPR036318">
    <property type="entry name" value="FAD-bd_PCMH-like_sf"/>
</dbReference>
<dbReference type="GO" id="GO:0005576">
    <property type="term" value="C:extracellular region"/>
    <property type="evidence" value="ECO:0000314"/>
    <property type="project" value="AspGD"/>
</dbReference>
<dbReference type="VEuPathDB" id="FungiDB:AN2574"/>
<dbReference type="InterPro" id="IPR016169">
    <property type="entry name" value="FAD-bd_PCMH_sub2"/>
</dbReference>
<dbReference type="Pfam" id="PF01565">
    <property type="entry name" value="FAD_binding_4"/>
    <property type="match status" value="1"/>
</dbReference>
<dbReference type="HOGENOM" id="CLU_018354_1_1_1"/>
<feature type="signal peptide" evidence="5">
    <location>
        <begin position="1"/>
        <end position="25"/>
    </location>
</feature>
<dbReference type="InterPro" id="IPR016166">
    <property type="entry name" value="FAD-bd_PCMH"/>
</dbReference>
<dbReference type="InParanoid" id="Q5BA56"/>
<dbReference type="OrthoDB" id="2151789at2759"/>